<dbReference type="InterPro" id="IPR000198">
    <property type="entry name" value="RhoGAP_dom"/>
</dbReference>
<dbReference type="InterPro" id="IPR002909">
    <property type="entry name" value="IPT_dom"/>
</dbReference>
<comment type="caution">
    <text evidence="10">The sequence shown here is derived from an EMBL/GenBank/DDBJ whole genome shotgun (WGS) entry which is preliminary data.</text>
</comment>
<dbReference type="CDD" id="cd00603">
    <property type="entry name" value="IPT_PCSR"/>
    <property type="match status" value="1"/>
</dbReference>
<feature type="region of interest" description="Disordered" evidence="6">
    <location>
        <begin position="777"/>
        <end position="804"/>
    </location>
</feature>
<feature type="region of interest" description="Disordered" evidence="6">
    <location>
        <begin position="43"/>
        <end position="85"/>
    </location>
</feature>
<dbReference type="InterPro" id="IPR036028">
    <property type="entry name" value="SH3-like_dom_sf"/>
</dbReference>
<dbReference type="PROSITE" id="PS50238">
    <property type="entry name" value="RHOGAP"/>
    <property type="match status" value="1"/>
</dbReference>
<dbReference type="PANTHER" id="PTHR23177:SF35">
    <property type="entry name" value="RHO GTPASE-ACTIVATING PROTEIN GACA"/>
    <property type="match status" value="1"/>
</dbReference>
<dbReference type="Gene3D" id="2.60.40.10">
    <property type="entry name" value="Immunoglobulins"/>
    <property type="match status" value="1"/>
</dbReference>
<feature type="domain" description="Rho-GAP" evidence="8">
    <location>
        <begin position="446"/>
        <end position="619"/>
    </location>
</feature>
<feature type="region of interest" description="Disordered" evidence="6">
    <location>
        <begin position="971"/>
        <end position="1007"/>
    </location>
</feature>
<evidence type="ECO:0000256" key="5">
    <source>
        <dbReference type="PROSITE-ProRule" id="PRU00401"/>
    </source>
</evidence>
<dbReference type="Gene3D" id="1.10.555.10">
    <property type="entry name" value="Rho GTPase activation protein"/>
    <property type="match status" value="1"/>
</dbReference>
<gene>
    <name evidence="10" type="ORF">PROFUN_12312</name>
</gene>
<dbReference type="InterPro" id="IPR044785">
    <property type="entry name" value="RopGAP1-5"/>
</dbReference>
<dbReference type="Pfam" id="PF00620">
    <property type="entry name" value="RhoGAP"/>
    <property type="match status" value="1"/>
</dbReference>
<name>A0A2P6N7V0_9EUKA</name>
<dbReference type="Pfam" id="PF02755">
    <property type="entry name" value="RPEL"/>
    <property type="match status" value="1"/>
</dbReference>
<proteinExistence type="predicted"/>
<keyword evidence="1 4" id="KW-0728">SH3 domain</keyword>
<evidence type="ECO:0000256" key="6">
    <source>
        <dbReference type="SAM" id="MobiDB-lite"/>
    </source>
</evidence>
<dbReference type="SMART" id="SM00324">
    <property type="entry name" value="RhoGAP"/>
    <property type="match status" value="1"/>
</dbReference>
<organism evidence="10 11">
    <name type="scientific">Planoprotostelium fungivorum</name>
    <dbReference type="NCBI Taxonomy" id="1890364"/>
    <lineage>
        <taxon>Eukaryota</taxon>
        <taxon>Amoebozoa</taxon>
        <taxon>Evosea</taxon>
        <taxon>Variosea</taxon>
        <taxon>Cavosteliida</taxon>
        <taxon>Cavosteliaceae</taxon>
        <taxon>Planoprotostelium</taxon>
    </lineage>
</organism>
<feature type="domain" description="SH3" evidence="7">
    <location>
        <begin position="161"/>
        <end position="222"/>
    </location>
</feature>
<keyword evidence="3" id="KW-0677">Repeat</keyword>
<dbReference type="InterPro" id="IPR001452">
    <property type="entry name" value="SH3_domain"/>
</dbReference>
<dbReference type="Gene3D" id="6.10.140.2040">
    <property type="match status" value="1"/>
</dbReference>
<dbReference type="Gene3D" id="2.30.30.40">
    <property type="entry name" value="SH3 Domains"/>
    <property type="match status" value="1"/>
</dbReference>
<dbReference type="InterPro" id="IPR014756">
    <property type="entry name" value="Ig_E-set"/>
</dbReference>
<dbReference type="Pfam" id="PF01833">
    <property type="entry name" value="TIG"/>
    <property type="match status" value="1"/>
</dbReference>
<dbReference type="SUPFAM" id="SSF50044">
    <property type="entry name" value="SH3-domain"/>
    <property type="match status" value="1"/>
</dbReference>
<feature type="region of interest" description="Disordered" evidence="6">
    <location>
        <begin position="105"/>
        <end position="161"/>
    </location>
</feature>
<feature type="region of interest" description="Disordered" evidence="6">
    <location>
        <begin position="857"/>
        <end position="909"/>
    </location>
</feature>
<evidence type="ECO:0000259" key="8">
    <source>
        <dbReference type="PROSITE" id="PS50238"/>
    </source>
</evidence>
<evidence type="ECO:0000259" key="7">
    <source>
        <dbReference type="PROSITE" id="PS50002"/>
    </source>
</evidence>
<feature type="compositionally biased region" description="Polar residues" evidence="6">
    <location>
        <begin position="309"/>
        <end position="327"/>
    </location>
</feature>
<feature type="domain" description="Aminoacyl-transfer RNA synthetases class-II family profile" evidence="9">
    <location>
        <begin position="521"/>
        <end position="768"/>
    </location>
</feature>
<feature type="compositionally biased region" description="Polar residues" evidence="6">
    <location>
        <begin position="899"/>
        <end position="909"/>
    </location>
</feature>
<dbReference type="CDD" id="cd00159">
    <property type="entry name" value="RhoGAP"/>
    <property type="match status" value="1"/>
</dbReference>
<feature type="region of interest" description="Disordered" evidence="6">
    <location>
        <begin position="297"/>
        <end position="327"/>
    </location>
</feature>
<dbReference type="OrthoDB" id="185175at2759"/>
<dbReference type="Pfam" id="PF00018">
    <property type="entry name" value="SH3_1"/>
    <property type="match status" value="1"/>
</dbReference>
<dbReference type="InterPro" id="IPR008936">
    <property type="entry name" value="Rho_GTPase_activation_prot"/>
</dbReference>
<dbReference type="PROSITE" id="PS50862">
    <property type="entry name" value="AA_TRNA_LIGASE_II"/>
    <property type="match status" value="1"/>
</dbReference>
<dbReference type="SMART" id="SM00707">
    <property type="entry name" value="RPEL"/>
    <property type="match status" value="1"/>
</dbReference>
<feature type="compositionally biased region" description="Basic and acidic residues" evidence="6">
    <location>
        <begin position="132"/>
        <end position="152"/>
    </location>
</feature>
<evidence type="ECO:0000256" key="2">
    <source>
        <dbReference type="ARBA" id="ARBA00022468"/>
    </source>
</evidence>
<accession>A0A2P6N7V0</accession>
<feature type="compositionally biased region" description="Polar residues" evidence="6">
    <location>
        <begin position="46"/>
        <end position="63"/>
    </location>
</feature>
<feature type="compositionally biased region" description="Polar residues" evidence="6">
    <location>
        <begin position="971"/>
        <end position="993"/>
    </location>
</feature>
<keyword evidence="2" id="KW-0343">GTPase activation</keyword>
<evidence type="ECO:0000259" key="9">
    <source>
        <dbReference type="PROSITE" id="PS50862"/>
    </source>
</evidence>
<evidence type="ECO:0000256" key="4">
    <source>
        <dbReference type="PROSITE-ProRule" id="PRU00192"/>
    </source>
</evidence>
<keyword evidence="11" id="KW-1185">Reference proteome</keyword>
<feature type="repeat" description="RPEL" evidence="5">
    <location>
        <begin position="249"/>
        <end position="274"/>
    </location>
</feature>
<dbReference type="PROSITE" id="PS50002">
    <property type="entry name" value="SH3"/>
    <property type="match status" value="1"/>
</dbReference>
<dbReference type="InterPro" id="IPR013783">
    <property type="entry name" value="Ig-like_fold"/>
</dbReference>
<sequence>MALSILSQRQQPSLGRSHCVVVKTHSSIYRMSGRPVPAYPPPPVPQSQCHPSLMRSSSATEASQLARKKPMAVTMRGPGTEPMAIDSKKTFTFHTMRQKLEDSNFVMSPPGEVRSKTMRTPATAPSSHPPSRPKEQDASKSSTMRDPRRRPDVPPMMPARPSRPRVIVTQARPATDSNELSLRVNDTILLKEVDNNLWARGILELTGKEGWFPLSIVTTINDEANGMIDNAKIPSKPETSPVDMSRSSIILESKISARPDKEDLQRRHILQETAAAPVLQEASKQLEKQRIGDVLSNFLRRKSPDSSHKTSPTITQSSRSTSKQLQLSKNELNFNTNEMETGVMMTDSFQIVSPSKTKYYIEHGIGLPNGAHSSVPPCLQLSFEPAKGSLQKNKAQIIRVVMTVRTYTDLKEVVIHIAEGEERKLVKIPIKLKLNCLKGIFGSDPSTIPTGDDDDTGLKVPVLLSQLKQKLREDNGMRREGIFRISGEAREIADAKKKINRGTPLGRLDPHVSSNLIKIWFREMPDPLLQCARGEELHSDDPAVLSNEQRHLLEWLVDLMKEVAASSEDNKMTVENLAIVIAPNLYRIPTDIDPAEGLTRAQRLSKFFGLIVNHLEQLPSPRNRQGRILAPKGAMKQLVHQALSTSAPSLFKKTTNTGGPGERTKLTVSHGGDCEGGSEIIEVSSRLPSSSTRKISSPAASYIIDIAPRPRVDSGNESKPLPIPPSRVGRANLGLYRLLRRFQMEPQYMSDATFEELMRSVESPAMFPISSNDVYGGMNSPQLHMGPNSSPSRPHTVVSQSNAAQQSLFSAAQSIAQQHEQRQLHKQQILRNATGDRGKRITNSSNLFSQQSLIPGRAASTPNIHAPPQTRTPTDGLHPKRSVSLGQDSEDEQDYKYTESPQMNPLSPATHNRSIQAQKMMEMLGIHNNWDSKPQMGDYSAHSGIQNSVSFDDLQSLTQSPYKLRKTISDEVNIQNMSPRGRANSSGQTTNKRPATGFPPPLPRATRDEFQFDKNSLWLAQQQQFQSNGNTMHMSMQNSGRLILRQQPNLLQRKCYMNENRENVVHQQRIVDGTITVYLCDSNGIKVNESVAQLECTTGSLQKKMEISDDTNFSLKLHCASTQNRFRLQYEADYTTEDMVHHQEVILSDIFQVHSNKSLASKCPKITDILPKEGIRTKSHETWIKGKDFNPKGIRVTFDEMEAEILEISPTLLSVRAPARNDLTCDTMVKVQVWNQFANKLVNANDVLCVIGRDRVELKRYDYSIPPRGRRQLSAYDREVVSWWLSNI</sequence>
<dbReference type="InterPro" id="IPR006195">
    <property type="entry name" value="aa-tRNA-synth_II"/>
</dbReference>
<evidence type="ECO:0000313" key="11">
    <source>
        <dbReference type="Proteomes" id="UP000241769"/>
    </source>
</evidence>
<dbReference type="SUPFAM" id="SSF48350">
    <property type="entry name" value="GTPase activation domain, GAP"/>
    <property type="match status" value="1"/>
</dbReference>
<evidence type="ECO:0000256" key="1">
    <source>
        <dbReference type="ARBA" id="ARBA00022443"/>
    </source>
</evidence>
<dbReference type="SMART" id="SM00326">
    <property type="entry name" value="SH3"/>
    <property type="match status" value="1"/>
</dbReference>
<reference evidence="10 11" key="1">
    <citation type="journal article" date="2018" name="Genome Biol. Evol.">
        <title>Multiple Roots of Fruiting Body Formation in Amoebozoa.</title>
        <authorList>
            <person name="Hillmann F."/>
            <person name="Forbes G."/>
            <person name="Novohradska S."/>
            <person name="Ferling I."/>
            <person name="Riege K."/>
            <person name="Groth M."/>
            <person name="Westermann M."/>
            <person name="Marz M."/>
            <person name="Spaller T."/>
            <person name="Winckler T."/>
            <person name="Schaap P."/>
            <person name="Glockner G."/>
        </authorList>
    </citation>
    <scope>NUCLEOTIDE SEQUENCE [LARGE SCALE GENOMIC DNA]</scope>
    <source>
        <strain evidence="10 11">Jena</strain>
    </source>
</reference>
<dbReference type="PROSITE" id="PS51073">
    <property type="entry name" value="RPEL"/>
    <property type="match status" value="1"/>
</dbReference>
<dbReference type="GO" id="GO:0005096">
    <property type="term" value="F:GTPase activator activity"/>
    <property type="evidence" value="ECO:0007669"/>
    <property type="project" value="UniProtKB-KW"/>
</dbReference>
<evidence type="ECO:0000256" key="3">
    <source>
        <dbReference type="ARBA" id="ARBA00022737"/>
    </source>
</evidence>
<protein>
    <submittedName>
        <fullName evidence="10">RhoGAP domain-containing protein</fullName>
    </submittedName>
</protein>
<dbReference type="InParanoid" id="A0A2P6N7V0"/>
<dbReference type="EMBL" id="MDYQ01000163">
    <property type="protein sequence ID" value="PRP80025.1"/>
    <property type="molecule type" value="Genomic_DNA"/>
</dbReference>
<feature type="compositionally biased region" description="Polar residues" evidence="6">
    <location>
        <begin position="777"/>
        <end position="793"/>
    </location>
</feature>
<dbReference type="SUPFAM" id="SSF81296">
    <property type="entry name" value="E set domains"/>
    <property type="match status" value="1"/>
</dbReference>
<dbReference type="GO" id="GO:0007165">
    <property type="term" value="P:signal transduction"/>
    <property type="evidence" value="ECO:0007669"/>
    <property type="project" value="InterPro"/>
</dbReference>
<dbReference type="Proteomes" id="UP000241769">
    <property type="component" value="Unassembled WGS sequence"/>
</dbReference>
<dbReference type="PANTHER" id="PTHR23177">
    <property type="entry name" value="MKIAA1688 PROTEIN"/>
    <property type="match status" value="1"/>
</dbReference>
<evidence type="ECO:0000313" key="10">
    <source>
        <dbReference type="EMBL" id="PRP80025.1"/>
    </source>
</evidence>
<dbReference type="InterPro" id="IPR004018">
    <property type="entry name" value="RPEL_repeat"/>
</dbReference>
<dbReference type="CDD" id="cd00174">
    <property type="entry name" value="SH3"/>
    <property type="match status" value="1"/>
</dbReference>